<dbReference type="InterPro" id="IPR015422">
    <property type="entry name" value="PyrdxlP-dep_Trfase_small"/>
</dbReference>
<dbReference type="PANTHER" id="PTHR43643">
    <property type="entry name" value="HISTIDINOL-PHOSPHATE AMINOTRANSFERASE 2"/>
    <property type="match status" value="1"/>
</dbReference>
<evidence type="ECO:0000256" key="5">
    <source>
        <dbReference type="ARBA" id="ARBA00022576"/>
    </source>
</evidence>
<accession>A6DFW3</accession>
<dbReference type="Pfam" id="PF00155">
    <property type="entry name" value="Aminotran_1_2"/>
    <property type="match status" value="1"/>
</dbReference>
<comment type="caution">
    <text evidence="11">The sequence shown here is derived from an EMBL/GenBank/DDBJ whole genome shotgun (WGS) entry which is preliminary data.</text>
</comment>
<evidence type="ECO:0000313" key="12">
    <source>
        <dbReference type="Proteomes" id="UP000004947"/>
    </source>
</evidence>
<dbReference type="InterPro" id="IPR005861">
    <property type="entry name" value="HisP_aminotrans"/>
</dbReference>
<comment type="subunit">
    <text evidence="4 9">Homodimer.</text>
</comment>
<proteinExistence type="inferred from homology"/>
<dbReference type="InterPro" id="IPR004839">
    <property type="entry name" value="Aminotransferase_I/II_large"/>
</dbReference>
<dbReference type="EMBL" id="ABCK01000001">
    <property type="protein sequence ID" value="EDM29693.1"/>
    <property type="molecule type" value="Genomic_DNA"/>
</dbReference>
<dbReference type="Proteomes" id="UP000004947">
    <property type="component" value="Unassembled WGS sequence"/>
</dbReference>
<comment type="similarity">
    <text evidence="3 9">Belongs to the class-II pyridoxal-phosphate-dependent aminotransferase family. Histidinol-phosphate aminotransferase subfamily.</text>
</comment>
<dbReference type="InterPro" id="IPR050106">
    <property type="entry name" value="HistidinolP_aminotransfase"/>
</dbReference>
<keyword evidence="6 9" id="KW-0808">Transferase</keyword>
<dbReference type="SUPFAM" id="SSF53383">
    <property type="entry name" value="PLP-dependent transferases"/>
    <property type="match status" value="1"/>
</dbReference>
<name>A6DFW3_9BACT</name>
<comment type="pathway">
    <text evidence="2 9">Amino-acid biosynthesis; L-histidine biosynthesis; L-histidine from 5-phospho-alpha-D-ribose 1-diphosphate: step 7/9.</text>
</comment>
<dbReference type="GO" id="GO:0000105">
    <property type="term" value="P:L-histidine biosynthetic process"/>
    <property type="evidence" value="ECO:0007669"/>
    <property type="project" value="UniProtKB-UniRule"/>
</dbReference>
<keyword evidence="12" id="KW-1185">Reference proteome</keyword>
<dbReference type="EC" id="2.6.1.9" evidence="9"/>
<dbReference type="Gene3D" id="3.90.1150.10">
    <property type="entry name" value="Aspartate Aminotransferase, domain 1"/>
    <property type="match status" value="1"/>
</dbReference>
<dbReference type="PROSITE" id="PS00599">
    <property type="entry name" value="AA_TRANSFER_CLASS_2"/>
    <property type="match status" value="1"/>
</dbReference>
<keyword evidence="7 9" id="KW-0663">Pyridoxal phosphate</keyword>
<dbReference type="AlphaFoldDB" id="A6DFW3"/>
<organism evidence="11 12">
    <name type="scientific">Lentisphaera araneosa HTCC2155</name>
    <dbReference type="NCBI Taxonomy" id="313628"/>
    <lineage>
        <taxon>Bacteria</taxon>
        <taxon>Pseudomonadati</taxon>
        <taxon>Lentisphaerota</taxon>
        <taxon>Lentisphaeria</taxon>
        <taxon>Lentisphaerales</taxon>
        <taxon>Lentisphaeraceae</taxon>
        <taxon>Lentisphaera</taxon>
    </lineage>
</organism>
<dbReference type="UniPathway" id="UPA00031">
    <property type="reaction ID" value="UER00012"/>
</dbReference>
<evidence type="ECO:0000256" key="4">
    <source>
        <dbReference type="ARBA" id="ARBA00011738"/>
    </source>
</evidence>
<sequence length="369" mass="40590">MKILDKINEPVSKVRPYQPGRPIEDVARDFGLNPDEIVKIASNESVLGVSPKAQKALIECVSNLHRYPDAGAWELRDKLSKKMNLEPDQFIFGAGSNEILVFLAQVFLGPGKAVVASAHAFVIYKILTAMMGGDFIEVPVKAGLQHDLDAMAKAITPETSLVFVCNPNNPTGTLISQEEIDNFMEQVPDDVLVVFDEAYAEICLGEMPDTLSFVKKGKTCIVLRTFSKAYGLAGIRIGYGMASAELVSELNKPRQPFNANLAAQNMAVAALDDDEFLQDSIEAYRSAKQYYEQLCNELELEFIPSYANFVLIKTGNGGDIAQKLMALGVIVRPLQPYLLDDWIRVSFGTAEENQAFGSAIKQLRQSNDV</sequence>
<dbReference type="STRING" id="313628.LNTAR_18123"/>
<dbReference type="InterPro" id="IPR015421">
    <property type="entry name" value="PyrdxlP-dep_Trfase_major"/>
</dbReference>
<reference evidence="11 12" key="1">
    <citation type="journal article" date="2010" name="J. Bacteriol.">
        <title>Genome sequence of Lentisphaera araneosa HTCC2155T, the type species of the order Lentisphaerales in the phylum Lentisphaerae.</title>
        <authorList>
            <person name="Thrash J.C."/>
            <person name="Cho J.C."/>
            <person name="Vergin K.L."/>
            <person name="Morris R.M."/>
            <person name="Giovannoni S.J."/>
        </authorList>
    </citation>
    <scope>NUCLEOTIDE SEQUENCE [LARGE SCALE GENOMIC DNA]</scope>
    <source>
        <strain evidence="11 12">HTCC2155</strain>
    </source>
</reference>
<dbReference type="HAMAP" id="MF_01023">
    <property type="entry name" value="HisC_aminotrans_2"/>
    <property type="match status" value="1"/>
</dbReference>
<evidence type="ECO:0000256" key="1">
    <source>
        <dbReference type="ARBA" id="ARBA00001933"/>
    </source>
</evidence>
<dbReference type="InterPro" id="IPR001917">
    <property type="entry name" value="Aminotrans_II_pyridoxalP_BS"/>
</dbReference>
<dbReference type="eggNOG" id="COG0079">
    <property type="taxonomic scope" value="Bacteria"/>
</dbReference>
<evidence type="ECO:0000259" key="10">
    <source>
        <dbReference type="Pfam" id="PF00155"/>
    </source>
</evidence>
<dbReference type="PANTHER" id="PTHR43643:SF3">
    <property type="entry name" value="HISTIDINOL-PHOSPHATE AMINOTRANSFERASE"/>
    <property type="match status" value="1"/>
</dbReference>
<evidence type="ECO:0000313" key="11">
    <source>
        <dbReference type="EMBL" id="EDM29693.1"/>
    </source>
</evidence>
<dbReference type="InterPro" id="IPR015424">
    <property type="entry name" value="PyrdxlP-dep_Trfase"/>
</dbReference>
<evidence type="ECO:0000256" key="3">
    <source>
        <dbReference type="ARBA" id="ARBA00007970"/>
    </source>
</evidence>
<feature type="domain" description="Aminotransferase class I/classII large" evidence="10">
    <location>
        <begin position="36"/>
        <end position="356"/>
    </location>
</feature>
<dbReference type="GO" id="GO:0004400">
    <property type="term" value="F:histidinol-phosphate transaminase activity"/>
    <property type="evidence" value="ECO:0007669"/>
    <property type="project" value="UniProtKB-UniRule"/>
</dbReference>
<dbReference type="CDD" id="cd00609">
    <property type="entry name" value="AAT_like"/>
    <property type="match status" value="1"/>
</dbReference>
<protein>
    <recommendedName>
        <fullName evidence="9">Histidinol-phosphate aminotransferase</fullName>
        <ecNumber evidence="9">2.6.1.9</ecNumber>
    </recommendedName>
    <alternativeName>
        <fullName evidence="9">Imidazole acetol-phosphate transaminase</fullName>
    </alternativeName>
</protein>
<feature type="modified residue" description="N6-(pyridoxal phosphate)lysine" evidence="9">
    <location>
        <position position="228"/>
    </location>
</feature>
<evidence type="ECO:0000256" key="2">
    <source>
        <dbReference type="ARBA" id="ARBA00005011"/>
    </source>
</evidence>
<comment type="catalytic activity">
    <reaction evidence="8 9">
        <text>L-histidinol phosphate + 2-oxoglutarate = 3-(imidazol-4-yl)-2-oxopropyl phosphate + L-glutamate</text>
        <dbReference type="Rhea" id="RHEA:23744"/>
        <dbReference type="ChEBI" id="CHEBI:16810"/>
        <dbReference type="ChEBI" id="CHEBI:29985"/>
        <dbReference type="ChEBI" id="CHEBI:57766"/>
        <dbReference type="ChEBI" id="CHEBI:57980"/>
        <dbReference type="EC" id="2.6.1.9"/>
    </reaction>
</comment>
<keyword evidence="9" id="KW-0028">Amino-acid biosynthesis</keyword>
<keyword evidence="9" id="KW-0368">Histidine biosynthesis</keyword>
<evidence type="ECO:0000256" key="8">
    <source>
        <dbReference type="ARBA" id="ARBA00047481"/>
    </source>
</evidence>
<evidence type="ECO:0000256" key="6">
    <source>
        <dbReference type="ARBA" id="ARBA00022679"/>
    </source>
</evidence>
<dbReference type="OrthoDB" id="9813612at2"/>
<evidence type="ECO:0000256" key="7">
    <source>
        <dbReference type="ARBA" id="ARBA00022898"/>
    </source>
</evidence>
<dbReference type="RefSeq" id="WP_007276812.1">
    <property type="nucleotide sequence ID" value="NZ_ABCK01000001.1"/>
</dbReference>
<evidence type="ECO:0000256" key="9">
    <source>
        <dbReference type="HAMAP-Rule" id="MF_01023"/>
    </source>
</evidence>
<gene>
    <name evidence="9" type="primary">hisC</name>
    <name evidence="11" type="ORF">LNTAR_18123</name>
</gene>
<keyword evidence="5 9" id="KW-0032">Aminotransferase</keyword>
<dbReference type="Gene3D" id="3.40.640.10">
    <property type="entry name" value="Type I PLP-dependent aspartate aminotransferase-like (Major domain)"/>
    <property type="match status" value="1"/>
</dbReference>
<comment type="cofactor">
    <cofactor evidence="1 9">
        <name>pyridoxal 5'-phosphate</name>
        <dbReference type="ChEBI" id="CHEBI:597326"/>
    </cofactor>
</comment>
<dbReference type="NCBIfam" id="TIGR01141">
    <property type="entry name" value="hisC"/>
    <property type="match status" value="1"/>
</dbReference>
<dbReference type="GO" id="GO:0030170">
    <property type="term" value="F:pyridoxal phosphate binding"/>
    <property type="evidence" value="ECO:0007669"/>
    <property type="project" value="InterPro"/>
</dbReference>